<dbReference type="Proteomes" id="UP001151760">
    <property type="component" value="Unassembled WGS sequence"/>
</dbReference>
<proteinExistence type="predicted"/>
<protein>
    <submittedName>
        <fullName evidence="1">Uncharacterized protein</fullName>
    </submittedName>
</protein>
<comment type="caution">
    <text evidence="1">The sequence shown here is derived from an EMBL/GenBank/DDBJ whole genome shotgun (WGS) entry which is preliminary data.</text>
</comment>
<sequence>MDTSKSSLFSKFSQKPSISSIDNSKRIDDSTENYSLFEVNYDGMFDELPLSYEDVYGGGCFDISGLFKGFDCIEEPVGCDDGSLPVKIKDEFENEVILDDVVSSPPNFSMLSKRKGKSRVKFTQVQLHGSKVRLKVRMFSVVDCTMTQTTSMKIDSNADVAFTGPVKGNAVARRVIDDLVDISGKTSVDGYMRFFKAQQVAETCLFVNRVREEAQTSRNMIEVFDTLMGLRDDIRVEEAKLAGLNDLITQA</sequence>
<accession>A0ABQ5DY88</accession>
<keyword evidence="2" id="KW-1185">Reference proteome</keyword>
<name>A0ABQ5DY88_9ASTR</name>
<reference evidence="1" key="1">
    <citation type="journal article" date="2022" name="Int. J. Mol. Sci.">
        <title>Draft Genome of Tanacetum Coccineum: Genomic Comparison of Closely Related Tanacetum-Family Plants.</title>
        <authorList>
            <person name="Yamashiro T."/>
            <person name="Shiraishi A."/>
            <person name="Nakayama K."/>
            <person name="Satake H."/>
        </authorList>
    </citation>
    <scope>NUCLEOTIDE SEQUENCE</scope>
</reference>
<organism evidence="1 2">
    <name type="scientific">Tanacetum coccineum</name>
    <dbReference type="NCBI Taxonomy" id="301880"/>
    <lineage>
        <taxon>Eukaryota</taxon>
        <taxon>Viridiplantae</taxon>
        <taxon>Streptophyta</taxon>
        <taxon>Embryophyta</taxon>
        <taxon>Tracheophyta</taxon>
        <taxon>Spermatophyta</taxon>
        <taxon>Magnoliopsida</taxon>
        <taxon>eudicotyledons</taxon>
        <taxon>Gunneridae</taxon>
        <taxon>Pentapetalae</taxon>
        <taxon>asterids</taxon>
        <taxon>campanulids</taxon>
        <taxon>Asterales</taxon>
        <taxon>Asteraceae</taxon>
        <taxon>Asteroideae</taxon>
        <taxon>Anthemideae</taxon>
        <taxon>Anthemidinae</taxon>
        <taxon>Tanacetum</taxon>
    </lineage>
</organism>
<gene>
    <name evidence="1" type="ORF">Tco_0952549</name>
</gene>
<reference evidence="1" key="2">
    <citation type="submission" date="2022-01" db="EMBL/GenBank/DDBJ databases">
        <authorList>
            <person name="Yamashiro T."/>
            <person name="Shiraishi A."/>
            <person name="Satake H."/>
            <person name="Nakayama K."/>
        </authorList>
    </citation>
    <scope>NUCLEOTIDE SEQUENCE</scope>
</reference>
<dbReference type="EMBL" id="BQNB010015762">
    <property type="protein sequence ID" value="GJT43834.1"/>
    <property type="molecule type" value="Genomic_DNA"/>
</dbReference>
<evidence type="ECO:0000313" key="1">
    <source>
        <dbReference type="EMBL" id="GJT43834.1"/>
    </source>
</evidence>
<evidence type="ECO:0000313" key="2">
    <source>
        <dbReference type="Proteomes" id="UP001151760"/>
    </source>
</evidence>